<dbReference type="SMART" id="SM00367">
    <property type="entry name" value="LRR_CC"/>
    <property type="match status" value="6"/>
</dbReference>
<feature type="domain" description="F-box/LRR-repeat protein 15-like leucin rich repeat" evidence="3">
    <location>
        <begin position="312"/>
        <end position="451"/>
    </location>
</feature>
<proteinExistence type="predicted"/>
<dbReference type="FunFam" id="3.80.10.10:FF:001151">
    <property type="entry name" value="F-box/LRR-repeat protein 14"/>
    <property type="match status" value="1"/>
</dbReference>
<dbReference type="Pfam" id="PF25372">
    <property type="entry name" value="DUF7885"/>
    <property type="match status" value="1"/>
</dbReference>
<dbReference type="PANTHER" id="PTHR13318">
    <property type="entry name" value="PARTNER OF PAIRED, ISOFORM B-RELATED"/>
    <property type="match status" value="1"/>
</dbReference>
<keyword evidence="1" id="KW-0175">Coiled coil</keyword>
<evidence type="ECO:0000313" key="5">
    <source>
        <dbReference type="Proteomes" id="UP001188597"/>
    </source>
</evidence>
<dbReference type="Gene3D" id="3.80.10.10">
    <property type="entry name" value="Ribonuclease Inhibitor"/>
    <property type="match status" value="2"/>
</dbReference>
<dbReference type="SUPFAM" id="SSF52047">
    <property type="entry name" value="RNI-like"/>
    <property type="match status" value="1"/>
</dbReference>
<dbReference type="AlphaFoldDB" id="A0AA88VDB4"/>
<dbReference type="Proteomes" id="UP001188597">
    <property type="component" value="Unassembled WGS sequence"/>
</dbReference>
<evidence type="ECO:0000256" key="2">
    <source>
        <dbReference type="SAM" id="MobiDB-lite"/>
    </source>
</evidence>
<keyword evidence="5" id="KW-1185">Reference proteome</keyword>
<dbReference type="GO" id="GO:0031146">
    <property type="term" value="P:SCF-dependent proteasomal ubiquitin-dependent protein catabolic process"/>
    <property type="evidence" value="ECO:0007669"/>
    <property type="project" value="TreeGrafter"/>
</dbReference>
<accession>A0AA88VDB4</accession>
<gene>
    <name evidence="4" type="ORF">RJ639_018658</name>
</gene>
<dbReference type="InterPro" id="IPR057207">
    <property type="entry name" value="FBXL15_LRR"/>
</dbReference>
<feature type="region of interest" description="Disordered" evidence="2">
    <location>
        <begin position="596"/>
        <end position="621"/>
    </location>
</feature>
<evidence type="ECO:0000256" key="1">
    <source>
        <dbReference type="SAM" id="Coils"/>
    </source>
</evidence>
<sequence length="621" mass="69492">MEGLPDQLVGEILDRIKKATDKSSIALTCKRFHGLDNERRNSLRVGCGLHPANEALISLCNRFPNLTKLEIVYSGWMSKLGKQLDDQGLHALSTNCPFLTDLTLSYCTFITDAGLSYLASCSKLSSLKLIFTPRITGCGILSLVVGCKNLRVLHLIRCLNISSAEWIEYLGKLETLENLFIKNCRAIGEGDLVKLGPTWKKIKRLQFEVDSNYRYMKVYDRLAVDRWLKQCIPCENMVELSLVNCIIIPGRGLACILGKCKNLEKVHLDMCVGVRDCDIVGLALSSRNLRSISLRVPSDFSLPLLMDNPLRLTDESLKAVAQSCSQLESVRLSFSDGEFPSPSSFTLNSILFLVQMCPIRELSLDHAYFFNDVGMAALCSAQYLHTLELVRCQEITDEGLQLVGRFTQLCVLRLSKCLGITDDGLKPLWGSYKLESLSVDDCPQISERGIRGAAKSVTFKQDLSWMFGTSIGSSFWSSKWRSSSSAELVHKLFSDSPVFIKSVPSSSVMFYVQQREEQVKELAPSCTGELRVDSCLAALENKVDVLWKGPEDSISKKVEQVTKRQVERCKDFEDKVTELQDELATSRRELTRVTRQGDTAVRAADEGEGARSQVLQWSKEH</sequence>
<dbReference type="Pfam" id="PF13516">
    <property type="entry name" value="LRR_6"/>
    <property type="match status" value="1"/>
</dbReference>
<dbReference type="InterPro" id="IPR006553">
    <property type="entry name" value="Leu-rich_rpt_Cys-con_subtyp"/>
</dbReference>
<dbReference type="GO" id="GO:0019005">
    <property type="term" value="C:SCF ubiquitin ligase complex"/>
    <property type="evidence" value="ECO:0007669"/>
    <property type="project" value="TreeGrafter"/>
</dbReference>
<dbReference type="InterPro" id="IPR001611">
    <property type="entry name" value="Leu-rich_rpt"/>
</dbReference>
<dbReference type="InterPro" id="IPR032675">
    <property type="entry name" value="LRR_dom_sf"/>
</dbReference>
<dbReference type="PANTHER" id="PTHR13318:SF182">
    <property type="entry name" value="F-BOX_LRR-REPEAT PROTEIN 14"/>
    <property type="match status" value="1"/>
</dbReference>
<protein>
    <recommendedName>
        <fullName evidence="3">F-box/LRR-repeat protein 15-like leucin rich repeat domain-containing protein</fullName>
    </recommendedName>
</protein>
<organism evidence="4 5">
    <name type="scientific">Escallonia herrerae</name>
    <dbReference type="NCBI Taxonomy" id="1293975"/>
    <lineage>
        <taxon>Eukaryota</taxon>
        <taxon>Viridiplantae</taxon>
        <taxon>Streptophyta</taxon>
        <taxon>Embryophyta</taxon>
        <taxon>Tracheophyta</taxon>
        <taxon>Spermatophyta</taxon>
        <taxon>Magnoliopsida</taxon>
        <taxon>eudicotyledons</taxon>
        <taxon>Gunneridae</taxon>
        <taxon>Pentapetalae</taxon>
        <taxon>asterids</taxon>
        <taxon>campanulids</taxon>
        <taxon>Escalloniales</taxon>
        <taxon>Escalloniaceae</taxon>
        <taxon>Escallonia</taxon>
    </lineage>
</organism>
<feature type="coiled-coil region" evidence="1">
    <location>
        <begin position="562"/>
        <end position="596"/>
    </location>
</feature>
<reference evidence="4" key="1">
    <citation type="submission" date="2022-12" db="EMBL/GenBank/DDBJ databases">
        <title>Draft genome assemblies for two species of Escallonia (Escalloniales).</title>
        <authorList>
            <person name="Chanderbali A."/>
            <person name="Dervinis C."/>
            <person name="Anghel I."/>
            <person name="Soltis D."/>
            <person name="Soltis P."/>
            <person name="Zapata F."/>
        </authorList>
    </citation>
    <scope>NUCLEOTIDE SEQUENCE</scope>
    <source>
        <strain evidence="4">UCBG64.0493</strain>
        <tissue evidence="4">Leaf</tissue>
    </source>
</reference>
<evidence type="ECO:0000259" key="3">
    <source>
        <dbReference type="Pfam" id="PF25372"/>
    </source>
</evidence>
<dbReference type="EMBL" id="JAVXUP010002199">
    <property type="protein sequence ID" value="KAK3004848.1"/>
    <property type="molecule type" value="Genomic_DNA"/>
</dbReference>
<dbReference type="FunFam" id="3.80.10.10:FF:000690">
    <property type="entry name" value="F-box/LRR-repeat protein 14"/>
    <property type="match status" value="1"/>
</dbReference>
<name>A0AA88VDB4_9ASTE</name>
<evidence type="ECO:0000313" key="4">
    <source>
        <dbReference type="EMBL" id="KAK3004848.1"/>
    </source>
</evidence>
<comment type="caution">
    <text evidence="4">The sequence shown here is derived from an EMBL/GenBank/DDBJ whole genome shotgun (WGS) entry which is preliminary data.</text>
</comment>